<evidence type="ECO:0000313" key="3">
    <source>
        <dbReference type="Proteomes" id="UP000662797"/>
    </source>
</evidence>
<evidence type="ECO:0000313" key="2">
    <source>
        <dbReference type="EMBL" id="QPB09622.1"/>
    </source>
</evidence>
<reference evidence="2" key="1">
    <citation type="submission" date="2020-07" db="EMBL/GenBank/DDBJ databases">
        <title>Complete genome sequence of Streptomyces phage Spernnie.</title>
        <authorList>
            <person name="Tate N.B."/>
            <person name="Melbern L."/>
            <person name="Clark J.D."/>
            <person name="Hernandez I."/>
            <person name="Liu M."/>
            <person name="Burrowes B.H."/>
        </authorList>
    </citation>
    <scope>NUCLEOTIDE SEQUENCE</scope>
</reference>
<proteinExistence type="predicted"/>
<protein>
    <submittedName>
        <fullName evidence="2">Minor tail protein</fullName>
    </submittedName>
</protein>
<keyword evidence="3" id="KW-1185">Reference proteome</keyword>
<dbReference type="EMBL" id="MT701594">
    <property type="protein sequence ID" value="QPB09622.1"/>
    <property type="molecule type" value="Genomic_DNA"/>
</dbReference>
<gene>
    <name evidence="2" type="ORF">CPT_Spernnie_018</name>
</gene>
<evidence type="ECO:0000256" key="1">
    <source>
        <dbReference type="SAM" id="MobiDB-lite"/>
    </source>
</evidence>
<organism evidence="2 3">
    <name type="scientific">Streptomyces phage Spernnie</name>
    <dbReference type="NCBI Taxonomy" id="2767588"/>
    <lineage>
        <taxon>Viruses</taxon>
        <taxon>Duplodnaviria</taxon>
        <taxon>Heunggongvirae</taxon>
        <taxon>Uroviricota</taxon>
        <taxon>Caudoviricetes</taxon>
        <taxon>Arquatrovirinae</taxon>
        <taxon>Sentinelvirus</taxon>
        <taxon>Sentinelvirus spernnie</taxon>
    </lineage>
</organism>
<sequence length="566" mass="57547">MGFSVIPDPAISGFTGPTGAAGAKGDPGVIQSINGKSAASVTLAASDVNALPSNANATLSATYMNIDKAAGNYRAYRWLTAGVSRWEAQVDDVAETGSAAGSNFRLSARSDDGSFNKTVIYARRDTGQIVFNTTTLHGSANVTSAGAIGIRDQAADPATTAGGAFIYSKGGVAYVKQADGTVIQLGAGGGGGGAVSSVNGKTGVVTLDASDVSALPTTGGALTGATTITPATGNGITVYGSTDPATYFRVTAEGHPYSNSLRATYYNLGVGDTTTPFAGGKFVLGFKNVNVLPSSDPVNGVVAYSEAGVLKVRQSDGTIVTVANNPTLAGLGGIPTSQKAAASGVASLDSTTRLPIAQIPAVVSKNEWTPQALGFQAWSVDPATLGTPTVGRTITIGRTYLTGFNITEPTTVSKLFVFAAGWAGSTAVPAARFWSGIYNESGSRVATSGTTGLSNIGPGGQESGAPTVQKDTHAGAVPFPFTGSVTLQPGRYWGAFQMSAGVATDFYYFYAQNEAANNTSVFHNLSTAFVRNAYLNSIAMGTTGMPASITKANFQLNHDQMVMAIA</sequence>
<feature type="region of interest" description="Disordered" evidence="1">
    <location>
        <begin position="448"/>
        <end position="471"/>
    </location>
</feature>
<name>A0A873WKV2_9CAUD</name>
<accession>A0A873WKV2</accession>
<dbReference type="Proteomes" id="UP000662797">
    <property type="component" value="Segment"/>
</dbReference>